<organism evidence="1 2">
    <name type="scientific">Kingdonia uniflora</name>
    <dbReference type="NCBI Taxonomy" id="39325"/>
    <lineage>
        <taxon>Eukaryota</taxon>
        <taxon>Viridiplantae</taxon>
        <taxon>Streptophyta</taxon>
        <taxon>Embryophyta</taxon>
        <taxon>Tracheophyta</taxon>
        <taxon>Spermatophyta</taxon>
        <taxon>Magnoliopsida</taxon>
        <taxon>Ranunculales</taxon>
        <taxon>Circaeasteraceae</taxon>
        <taxon>Kingdonia</taxon>
    </lineage>
</organism>
<reference evidence="1 2" key="1">
    <citation type="journal article" date="2020" name="IScience">
        <title>Genome Sequencing of the Endangered Kingdonia uniflora (Circaeasteraceae, Ranunculales) Reveals Potential Mechanisms of Evolutionary Specialization.</title>
        <authorList>
            <person name="Sun Y."/>
            <person name="Deng T."/>
            <person name="Zhang A."/>
            <person name="Moore M.J."/>
            <person name="Landis J.B."/>
            <person name="Lin N."/>
            <person name="Zhang H."/>
            <person name="Zhang X."/>
            <person name="Huang J."/>
            <person name="Zhang X."/>
            <person name="Sun H."/>
            <person name="Wang H."/>
        </authorList>
    </citation>
    <scope>NUCLEOTIDE SEQUENCE [LARGE SCALE GENOMIC DNA]</scope>
    <source>
        <strain evidence="1">TB1705</strain>
        <tissue evidence="1">Leaf</tissue>
    </source>
</reference>
<evidence type="ECO:0000313" key="1">
    <source>
        <dbReference type="EMBL" id="KAF6161880.1"/>
    </source>
</evidence>
<gene>
    <name evidence="1" type="ORF">GIB67_002590</name>
</gene>
<protein>
    <submittedName>
        <fullName evidence="1">Uncharacterized protein</fullName>
    </submittedName>
</protein>
<comment type="caution">
    <text evidence="1">The sequence shown here is derived from an EMBL/GenBank/DDBJ whole genome shotgun (WGS) entry which is preliminary data.</text>
</comment>
<proteinExistence type="predicted"/>
<dbReference type="InterPro" id="IPR036838">
    <property type="entry name" value="Ribosomal_uS10_dom_sf"/>
</dbReference>
<dbReference type="AlphaFoldDB" id="A0A7J7N4C5"/>
<keyword evidence="2" id="KW-1185">Reference proteome</keyword>
<evidence type="ECO:0000313" key="2">
    <source>
        <dbReference type="Proteomes" id="UP000541444"/>
    </source>
</evidence>
<dbReference type="EMBL" id="JACGCM010001077">
    <property type="protein sequence ID" value="KAF6161880.1"/>
    <property type="molecule type" value="Genomic_DNA"/>
</dbReference>
<dbReference type="Gene3D" id="3.30.70.600">
    <property type="entry name" value="Ribosomal protein S10 domain"/>
    <property type="match status" value="1"/>
</dbReference>
<accession>A0A7J7N4C5</accession>
<name>A0A7J7N4C5_9MAGN</name>
<dbReference type="Proteomes" id="UP000541444">
    <property type="component" value="Unassembled WGS sequence"/>
</dbReference>
<sequence>MAMVMNPPMMKTGYEEPQEQLHRIRIILSSKSVKNLKKVCANHVSGAKSKLLKLKGPLRMCLLLSRLPLGNLPVEMIQMDTLASSVLDSSPMHRN</sequence>